<organism evidence="1 2">
    <name type="scientific">Lysobacter dokdonensis DS-58</name>
    <dbReference type="NCBI Taxonomy" id="1300345"/>
    <lineage>
        <taxon>Bacteria</taxon>
        <taxon>Pseudomonadati</taxon>
        <taxon>Pseudomonadota</taxon>
        <taxon>Gammaproteobacteria</taxon>
        <taxon>Lysobacterales</taxon>
        <taxon>Lysobacteraceae</taxon>
        <taxon>Noviluteimonas</taxon>
    </lineage>
</organism>
<dbReference type="Proteomes" id="UP000030518">
    <property type="component" value="Unassembled WGS sequence"/>
</dbReference>
<keyword evidence="2" id="KW-1185">Reference proteome</keyword>
<dbReference type="EMBL" id="JRKJ01000018">
    <property type="protein sequence ID" value="KGQ18484.1"/>
    <property type="molecule type" value="Genomic_DNA"/>
</dbReference>
<comment type="caution">
    <text evidence="1">The sequence shown here is derived from an EMBL/GenBank/DDBJ whole genome shotgun (WGS) entry which is preliminary data.</text>
</comment>
<reference evidence="1 2" key="1">
    <citation type="submission" date="2014-09" db="EMBL/GenBank/DDBJ databases">
        <title>Genome sequences of Lysobacter dokdonensis DS-58.</title>
        <authorList>
            <person name="Kim J.F."/>
            <person name="Kwak M.-J."/>
        </authorList>
    </citation>
    <scope>NUCLEOTIDE SEQUENCE [LARGE SCALE GENOMIC DNA]</scope>
    <source>
        <strain evidence="1 2">DS-58</strain>
    </source>
</reference>
<evidence type="ECO:0000313" key="1">
    <source>
        <dbReference type="EMBL" id="KGQ18484.1"/>
    </source>
</evidence>
<dbReference type="AlphaFoldDB" id="A0A0A2WZR5"/>
<accession>A0A0A2WZR5</accession>
<sequence>MSTLDEICYLSHPSNQGFGWTTERAESPEDAIVALERWAQANARRPWMPARSRAA</sequence>
<proteinExistence type="predicted"/>
<gene>
    <name evidence="1" type="ORF">LF41_509</name>
</gene>
<name>A0A0A2WZR5_9GAMM</name>
<evidence type="ECO:0000313" key="2">
    <source>
        <dbReference type="Proteomes" id="UP000030518"/>
    </source>
</evidence>
<dbReference type="STRING" id="1300345.LF41_509"/>
<dbReference type="PATRIC" id="fig|1300345.3.peg.2181"/>
<protein>
    <submittedName>
        <fullName evidence="1">Uncharacterized protein</fullName>
    </submittedName>
</protein>